<accession>A0ABR0DXQ5</accession>
<dbReference type="Proteomes" id="UP001305779">
    <property type="component" value="Unassembled WGS sequence"/>
</dbReference>
<organism evidence="2 3">
    <name type="scientific">Zasmidium cellare</name>
    <name type="common">Wine cellar mold</name>
    <name type="synonym">Racodium cellare</name>
    <dbReference type="NCBI Taxonomy" id="395010"/>
    <lineage>
        <taxon>Eukaryota</taxon>
        <taxon>Fungi</taxon>
        <taxon>Dikarya</taxon>
        <taxon>Ascomycota</taxon>
        <taxon>Pezizomycotina</taxon>
        <taxon>Dothideomycetes</taxon>
        <taxon>Dothideomycetidae</taxon>
        <taxon>Mycosphaerellales</taxon>
        <taxon>Mycosphaerellaceae</taxon>
        <taxon>Zasmidium</taxon>
    </lineage>
</organism>
<evidence type="ECO:0000313" key="3">
    <source>
        <dbReference type="Proteomes" id="UP001305779"/>
    </source>
</evidence>
<sequence>MSPSSTMAENGDSPKRRPEVIDLATESSDRPRKKMMLDFRQQIKIMVKGRSGHYEHYQVPANIAKARSAFIREHCGTNSTMVIEEERPWLVRPYLHLICTDQIVLSSDEEALNARSKCELTIALYMLAQKLGDAVSANLIIDHLSTLLDSGLPVELIPLVYDRQEAGSPLRRLFVNYVAETMSAGRFTSKPANRWHQEFLYDVVGEMAKRRDAQGLRLEKLSSDDTRQYHLQS</sequence>
<keyword evidence="3" id="KW-1185">Reference proteome</keyword>
<evidence type="ECO:0000313" key="2">
    <source>
        <dbReference type="EMBL" id="KAK4493950.1"/>
    </source>
</evidence>
<evidence type="ECO:0000256" key="1">
    <source>
        <dbReference type="SAM" id="MobiDB-lite"/>
    </source>
</evidence>
<reference evidence="2 3" key="1">
    <citation type="journal article" date="2023" name="G3 (Bethesda)">
        <title>A chromosome-level genome assembly of Zasmidium syzygii isolated from banana leaves.</title>
        <authorList>
            <person name="van Westerhoven A.C."/>
            <person name="Mehrabi R."/>
            <person name="Talebi R."/>
            <person name="Steentjes M.B.F."/>
            <person name="Corcolon B."/>
            <person name="Chong P.A."/>
            <person name="Kema G.H.J."/>
            <person name="Seidl M.F."/>
        </authorList>
    </citation>
    <scope>NUCLEOTIDE SEQUENCE [LARGE SCALE GENOMIC DNA]</scope>
    <source>
        <strain evidence="2 3">P124</strain>
    </source>
</reference>
<proteinExistence type="predicted"/>
<dbReference type="EMBL" id="JAXOVC010000015">
    <property type="protein sequence ID" value="KAK4493950.1"/>
    <property type="molecule type" value="Genomic_DNA"/>
</dbReference>
<feature type="region of interest" description="Disordered" evidence="1">
    <location>
        <begin position="1"/>
        <end position="20"/>
    </location>
</feature>
<gene>
    <name evidence="2" type="ORF">PRZ48_015136</name>
</gene>
<protein>
    <submittedName>
        <fullName evidence="2">Uncharacterized protein</fullName>
    </submittedName>
</protein>
<comment type="caution">
    <text evidence="2">The sequence shown here is derived from an EMBL/GenBank/DDBJ whole genome shotgun (WGS) entry which is preliminary data.</text>
</comment>
<name>A0ABR0DXQ5_ZASCE</name>